<protein>
    <submittedName>
        <fullName evidence="2">Uncharacterized protein</fullName>
    </submittedName>
</protein>
<feature type="region of interest" description="Disordered" evidence="1">
    <location>
        <begin position="32"/>
        <end position="61"/>
    </location>
</feature>
<evidence type="ECO:0000313" key="2">
    <source>
        <dbReference type="EMBL" id="EAU89861.1"/>
    </source>
</evidence>
<dbReference type="AlphaFoldDB" id="A8NAW0"/>
<dbReference type="VEuPathDB" id="FungiDB:CC1G_07013"/>
<name>A8NAW0_COPC7</name>
<reference evidence="2 3" key="1">
    <citation type="journal article" date="2010" name="Proc. Natl. Acad. Sci. U.S.A.">
        <title>Insights into evolution of multicellular fungi from the assembled chromosomes of the mushroom Coprinopsis cinerea (Coprinus cinereus).</title>
        <authorList>
            <person name="Stajich J.E."/>
            <person name="Wilke S.K."/>
            <person name="Ahren D."/>
            <person name="Au C.H."/>
            <person name="Birren B.W."/>
            <person name="Borodovsky M."/>
            <person name="Burns C."/>
            <person name="Canback B."/>
            <person name="Casselton L.A."/>
            <person name="Cheng C.K."/>
            <person name="Deng J."/>
            <person name="Dietrich F.S."/>
            <person name="Fargo D.C."/>
            <person name="Farman M.L."/>
            <person name="Gathman A.C."/>
            <person name="Goldberg J."/>
            <person name="Guigo R."/>
            <person name="Hoegger P.J."/>
            <person name="Hooker J.B."/>
            <person name="Huggins A."/>
            <person name="James T.Y."/>
            <person name="Kamada T."/>
            <person name="Kilaru S."/>
            <person name="Kodira C."/>
            <person name="Kues U."/>
            <person name="Kupfer D."/>
            <person name="Kwan H.S."/>
            <person name="Lomsadze A."/>
            <person name="Li W."/>
            <person name="Lilly W.W."/>
            <person name="Ma L.J."/>
            <person name="Mackey A.J."/>
            <person name="Manning G."/>
            <person name="Martin F."/>
            <person name="Muraguchi H."/>
            <person name="Natvig D.O."/>
            <person name="Palmerini H."/>
            <person name="Ramesh M.A."/>
            <person name="Rehmeyer C.J."/>
            <person name="Roe B.A."/>
            <person name="Shenoy N."/>
            <person name="Stanke M."/>
            <person name="Ter-Hovhannisyan V."/>
            <person name="Tunlid A."/>
            <person name="Velagapudi R."/>
            <person name="Vision T.J."/>
            <person name="Zeng Q."/>
            <person name="Zolan M.E."/>
            <person name="Pukkila P.J."/>
        </authorList>
    </citation>
    <scope>NUCLEOTIDE SEQUENCE [LARGE SCALE GENOMIC DNA]</scope>
    <source>
        <strain evidence="3">Okayama-7 / 130 / ATCC MYA-4618 / FGSC 9003</strain>
    </source>
</reference>
<comment type="caution">
    <text evidence="2">The sequence shown here is derived from an EMBL/GenBank/DDBJ whole genome shotgun (WGS) entry which is preliminary data.</text>
</comment>
<dbReference type="EMBL" id="AACS02000009">
    <property type="protein sequence ID" value="EAU89861.1"/>
    <property type="molecule type" value="Genomic_DNA"/>
</dbReference>
<keyword evidence="3" id="KW-1185">Reference proteome</keyword>
<dbReference type="InParanoid" id="A8NAW0"/>
<dbReference type="GeneID" id="6008444"/>
<dbReference type="Proteomes" id="UP000001861">
    <property type="component" value="Unassembled WGS sequence"/>
</dbReference>
<accession>A8NAW0</accession>
<dbReference type="KEGG" id="cci:CC1G_07013"/>
<organism evidence="2 3">
    <name type="scientific">Coprinopsis cinerea (strain Okayama-7 / 130 / ATCC MYA-4618 / FGSC 9003)</name>
    <name type="common">Inky cap fungus</name>
    <name type="synonym">Hormographiella aspergillata</name>
    <dbReference type="NCBI Taxonomy" id="240176"/>
    <lineage>
        <taxon>Eukaryota</taxon>
        <taxon>Fungi</taxon>
        <taxon>Dikarya</taxon>
        <taxon>Basidiomycota</taxon>
        <taxon>Agaricomycotina</taxon>
        <taxon>Agaricomycetes</taxon>
        <taxon>Agaricomycetidae</taxon>
        <taxon>Agaricales</taxon>
        <taxon>Agaricineae</taxon>
        <taxon>Psathyrellaceae</taxon>
        <taxon>Coprinopsis</taxon>
    </lineage>
</organism>
<dbReference type="RefSeq" id="XP_001831962.1">
    <property type="nucleotide sequence ID" value="XM_001831910.1"/>
</dbReference>
<proteinExistence type="predicted"/>
<evidence type="ECO:0000313" key="3">
    <source>
        <dbReference type="Proteomes" id="UP000001861"/>
    </source>
</evidence>
<sequence length="116" mass="12622">MVKIAETMLEKGSSLFFAEGAVIDVILEETEYPRDDNDARGSPGHYASAEPADPPYGITSKLNVKPSSAADSALSRRTRVAAQALKLHGVRVYAFDIRVYMPIGDQTTYKGGRCLE</sequence>
<gene>
    <name evidence="2" type="ORF">CC1G_07013</name>
</gene>
<evidence type="ECO:0000256" key="1">
    <source>
        <dbReference type="SAM" id="MobiDB-lite"/>
    </source>
</evidence>